<accession>A0AA94KUC1</accession>
<sequence>MLRRLRKKLKQKLRRILGRKGLLNNEYMKGDK</sequence>
<evidence type="ECO:0000313" key="1">
    <source>
        <dbReference type="EMBL" id="SFK53838.1"/>
    </source>
</evidence>
<dbReference type="AlphaFoldDB" id="A0AA94KUC1"/>
<organism evidence="1 2">
    <name type="scientific">Salinicoccus halodurans</name>
    <dbReference type="NCBI Taxonomy" id="407035"/>
    <lineage>
        <taxon>Bacteria</taxon>
        <taxon>Bacillati</taxon>
        <taxon>Bacillota</taxon>
        <taxon>Bacilli</taxon>
        <taxon>Bacillales</taxon>
        <taxon>Staphylococcaceae</taxon>
        <taxon>Salinicoccus</taxon>
    </lineage>
</organism>
<reference evidence="1 2" key="1">
    <citation type="submission" date="2016-10" db="EMBL/GenBank/DDBJ databases">
        <authorList>
            <person name="Varghese N."/>
            <person name="Submissions S."/>
        </authorList>
    </citation>
    <scope>NUCLEOTIDE SEQUENCE [LARGE SCALE GENOMIC DNA]</scope>
    <source>
        <strain evidence="1 2">CGMCC 1.6501</strain>
    </source>
</reference>
<gene>
    <name evidence="1" type="ORF">SAMN05216235_0264</name>
</gene>
<comment type="caution">
    <text evidence="1">The sequence shown here is derived from an EMBL/GenBank/DDBJ whole genome shotgun (WGS) entry which is preliminary data.</text>
</comment>
<dbReference type="Proteomes" id="UP000183090">
    <property type="component" value="Unassembled WGS sequence"/>
</dbReference>
<protein>
    <submittedName>
        <fullName evidence="1">Uncharacterized protein</fullName>
    </submittedName>
</protein>
<name>A0AA94KUC1_9STAP</name>
<dbReference type="EMBL" id="FOTB01000001">
    <property type="protein sequence ID" value="SFK53838.1"/>
    <property type="molecule type" value="Genomic_DNA"/>
</dbReference>
<proteinExistence type="predicted"/>
<evidence type="ECO:0000313" key="2">
    <source>
        <dbReference type="Proteomes" id="UP000183090"/>
    </source>
</evidence>